<dbReference type="GO" id="GO:0030490">
    <property type="term" value="P:maturation of SSU-rRNA"/>
    <property type="evidence" value="ECO:0007669"/>
    <property type="project" value="TreeGrafter"/>
</dbReference>
<keyword evidence="4 6" id="KW-0808">Transferase</keyword>
<feature type="region of interest" description="Disordered" evidence="7">
    <location>
        <begin position="227"/>
        <end position="298"/>
    </location>
</feature>
<comment type="function">
    <text evidence="6">Aminocarboxypropyltransferase that catalyzes the aminocarboxypropyl transfer on pseudouridine at position 1191 (Psi1191) in 18S rRNA. It constitutes the last step in biosynthesis of the hypermodified N1-methyl-N3-(3-amino-3-carboxypropyl) pseudouridine (m1acp3-Psi) conserved in eukaryotic 18S rRNA.</text>
</comment>
<dbReference type="InterPro" id="IPR007209">
    <property type="entry name" value="RNaseL-inhib-like_metal-bd_dom"/>
</dbReference>
<feature type="domain" description="16S/18S rRNA aminocarboxypropyltransferase Tsr3 C-terminal" evidence="8">
    <location>
        <begin position="90"/>
        <end position="216"/>
    </location>
</feature>
<evidence type="ECO:0000313" key="11">
    <source>
        <dbReference type="Proteomes" id="UP000077115"/>
    </source>
</evidence>
<evidence type="ECO:0000256" key="3">
    <source>
        <dbReference type="ARBA" id="ARBA00022552"/>
    </source>
</evidence>
<accession>A0A177WIA4</accession>
<sequence length="313" mass="35434">MSRNGKGRSMRMSLAQQDRYKQEQINQLDTNDRPVSSNDSHEHTDQHYKIPFPVAMWDFDHCDPKRCSGKKLARVGVMTNLRVGQRFSGIVMSPRGVCAVSPSDRDIIIRSGIAVVDCSWARIEEVPFKKIASRHERLLPYLVAANPVNYGKPSKLNCVEALAACCFITGLDDAGHALLENFGWGHAFYDINKELFDIYSKCTDAADIVQKQTKYIEDMEQSYISRRTRDESLLMPNPNRDNQDCSAMLSRSLDSSDSTSESKLGNSSHGDRTVQERRYDMPLSESEESSYYDSEDEKATVELRDKLGNIIIV</sequence>
<dbReference type="NCBIfam" id="NF002621">
    <property type="entry name" value="PRK02287.1"/>
    <property type="match status" value="1"/>
</dbReference>
<evidence type="ECO:0000259" key="8">
    <source>
        <dbReference type="Pfam" id="PF04034"/>
    </source>
</evidence>
<proteinExistence type="inferred from homology"/>
<dbReference type="EMBL" id="DS022303">
    <property type="protein sequence ID" value="OAJ39847.1"/>
    <property type="molecule type" value="Genomic_DNA"/>
</dbReference>
<dbReference type="PANTHER" id="PTHR20426:SF0">
    <property type="entry name" value="18S RRNA AMINOCARBOXYPROPYLTRANSFERASE"/>
    <property type="match status" value="1"/>
</dbReference>
<evidence type="ECO:0000256" key="2">
    <source>
        <dbReference type="ARBA" id="ARBA00022517"/>
    </source>
</evidence>
<reference evidence="10 11" key="1">
    <citation type="submission" date="2006-10" db="EMBL/GenBank/DDBJ databases">
        <title>The Genome Sequence of Batrachochytrium dendrobatidis JEL423.</title>
        <authorList>
            <consortium name="The Broad Institute Genome Sequencing Platform"/>
            <person name="Birren B."/>
            <person name="Lander E."/>
            <person name="Galagan J."/>
            <person name="Cuomo C."/>
            <person name="Devon K."/>
            <person name="Jaffe D."/>
            <person name="Butler J."/>
            <person name="Alvarez P."/>
            <person name="Gnerre S."/>
            <person name="Grabherr M."/>
            <person name="Kleber M."/>
            <person name="Mauceli E."/>
            <person name="Brockman W."/>
            <person name="Young S."/>
            <person name="LaButti K."/>
            <person name="Sykes S."/>
            <person name="DeCaprio D."/>
            <person name="Crawford M."/>
            <person name="Koehrsen M."/>
            <person name="Engels R."/>
            <person name="Montgomery P."/>
            <person name="Pearson M."/>
            <person name="Howarth C."/>
            <person name="Larson L."/>
            <person name="White J."/>
            <person name="O'Leary S."/>
            <person name="Kodira C."/>
            <person name="Zeng Q."/>
            <person name="Yandava C."/>
            <person name="Alvarado L."/>
            <person name="Longcore J."/>
            <person name="James T."/>
        </authorList>
    </citation>
    <scope>NUCLEOTIDE SEQUENCE [LARGE SCALE GENOMIC DNA]</scope>
    <source>
        <strain evidence="10 11">JEL423</strain>
    </source>
</reference>
<dbReference type="VEuPathDB" id="FungiDB:BDEG_23652"/>
<feature type="compositionally biased region" description="Polar residues" evidence="7">
    <location>
        <begin position="23"/>
        <end position="38"/>
    </location>
</feature>
<dbReference type="InterPro" id="IPR007177">
    <property type="entry name" value="Tsr3_C"/>
</dbReference>
<dbReference type="Pfam" id="PF04068">
    <property type="entry name" value="Fer4_RLI"/>
    <property type="match status" value="1"/>
</dbReference>
<organism evidence="10 11">
    <name type="scientific">Batrachochytrium dendrobatidis (strain JEL423)</name>
    <dbReference type="NCBI Taxonomy" id="403673"/>
    <lineage>
        <taxon>Eukaryota</taxon>
        <taxon>Fungi</taxon>
        <taxon>Fungi incertae sedis</taxon>
        <taxon>Chytridiomycota</taxon>
        <taxon>Chytridiomycota incertae sedis</taxon>
        <taxon>Chytridiomycetes</taxon>
        <taxon>Rhizophydiales</taxon>
        <taxon>Rhizophydiales incertae sedis</taxon>
        <taxon>Batrachochytrium</taxon>
    </lineage>
</organism>
<dbReference type="PANTHER" id="PTHR20426">
    <property type="entry name" value="RIBOSOME BIOGENESIS PROTEIN TSR3 HOMOLOG"/>
    <property type="match status" value="1"/>
</dbReference>
<feature type="binding site" evidence="6">
    <location>
        <position position="116"/>
    </location>
    <ligand>
        <name>S-adenosyl-L-methionine</name>
        <dbReference type="ChEBI" id="CHEBI:59789"/>
    </ligand>
</feature>
<evidence type="ECO:0000259" key="9">
    <source>
        <dbReference type="Pfam" id="PF04068"/>
    </source>
</evidence>
<evidence type="ECO:0000256" key="5">
    <source>
        <dbReference type="ARBA" id="ARBA00022691"/>
    </source>
</evidence>
<protein>
    <recommendedName>
        <fullName evidence="6">18S rRNA aminocarboxypropyltransferase</fullName>
        <ecNumber evidence="6">2.5.1.157</ecNumber>
    </recommendedName>
</protein>
<feature type="compositionally biased region" description="Low complexity" evidence="7">
    <location>
        <begin position="246"/>
        <end position="262"/>
    </location>
</feature>
<keyword evidence="3 6" id="KW-0698">rRNA processing</keyword>
<keyword evidence="6" id="KW-0539">Nucleus</keyword>
<gene>
    <name evidence="6" type="primary">TSR3</name>
    <name evidence="10" type="ORF">BDEG_23652</name>
</gene>
<comment type="catalytic activity">
    <reaction evidence="6">
        <text>an N(1)-methylpseudouridine in rRNA + S-adenosyl-L-methionine = N(1)-methyl-N(3)-[(3S)-3-amino-3-carboxypropyl]pseudouridine in rRNA + S-methyl-5'-thioadenosine + H(+)</text>
        <dbReference type="Rhea" id="RHEA:63296"/>
        <dbReference type="Rhea" id="RHEA-COMP:11634"/>
        <dbReference type="Rhea" id="RHEA-COMP:16310"/>
        <dbReference type="ChEBI" id="CHEBI:15378"/>
        <dbReference type="ChEBI" id="CHEBI:17509"/>
        <dbReference type="ChEBI" id="CHEBI:59789"/>
        <dbReference type="ChEBI" id="CHEBI:74890"/>
        <dbReference type="ChEBI" id="CHEBI:146234"/>
        <dbReference type="EC" id="2.5.1.157"/>
    </reaction>
</comment>
<keyword evidence="2 6" id="KW-0690">Ribosome biogenesis</keyword>
<dbReference type="InterPro" id="IPR022968">
    <property type="entry name" value="Tsr3-like"/>
</dbReference>
<evidence type="ECO:0000256" key="6">
    <source>
        <dbReference type="HAMAP-Rule" id="MF_03146"/>
    </source>
</evidence>
<evidence type="ECO:0000256" key="1">
    <source>
        <dbReference type="ARBA" id="ARBA00022490"/>
    </source>
</evidence>
<feature type="compositionally biased region" description="Basic and acidic residues" evidence="7">
    <location>
        <begin position="269"/>
        <end position="280"/>
    </location>
</feature>
<reference evidence="10 11" key="2">
    <citation type="submission" date="2016-05" db="EMBL/GenBank/DDBJ databases">
        <title>Lineage-specific infection strategies underlie the spectrum of fungal disease in amphibians.</title>
        <authorList>
            <person name="Cuomo C.A."/>
            <person name="Farrer R.A."/>
            <person name="James T."/>
            <person name="Longcore J."/>
            <person name="Birren B."/>
        </authorList>
    </citation>
    <scope>NUCLEOTIDE SEQUENCE [LARGE SCALE GENOMIC DNA]</scope>
    <source>
        <strain evidence="10 11">JEL423</strain>
    </source>
</reference>
<dbReference type="AlphaFoldDB" id="A0A177WIA4"/>
<comment type="subcellular location">
    <subcellularLocation>
        <location evidence="6">Cytoplasm</location>
    </subcellularLocation>
    <subcellularLocation>
        <location evidence="6">Nucleus</location>
    </subcellularLocation>
</comment>
<dbReference type="EC" id="2.5.1.157" evidence="6"/>
<comment type="catalytic activity">
    <reaction evidence="6">
        <text>N(1)-methylpseudouridine(1191) in yeast 18S rRNA + S-adenosyl-L-methionine = N(1)-methyl-N(3)-[(3S)-3-amino-3-carboxypropyl]pseudouridine(1191) in yeast 18S rRNA + S-methyl-5'-thioadenosine + H(+)</text>
        <dbReference type="Rhea" id="RHEA:63300"/>
        <dbReference type="Rhea" id="RHEA-COMP:13852"/>
        <dbReference type="Rhea" id="RHEA-COMP:16309"/>
        <dbReference type="ChEBI" id="CHEBI:15378"/>
        <dbReference type="ChEBI" id="CHEBI:17509"/>
        <dbReference type="ChEBI" id="CHEBI:59789"/>
        <dbReference type="ChEBI" id="CHEBI:74890"/>
        <dbReference type="ChEBI" id="CHEBI:146234"/>
    </reaction>
</comment>
<feature type="binding site" evidence="6">
    <location>
        <position position="139"/>
    </location>
    <ligand>
        <name>S-adenosyl-L-methionine</name>
        <dbReference type="ChEBI" id="CHEBI:59789"/>
    </ligand>
</feature>
<evidence type="ECO:0000313" key="10">
    <source>
        <dbReference type="EMBL" id="OAJ39847.1"/>
    </source>
</evidence>
<dbReference type="GO" id="GO:1904047">
    <property type="term" value="F:S-adenosyl-L-methionine binding"/>
    <property type="evidence" value="ECO:0007669"/>
    <property type="project" value="UniProtKB-UniRule"/>
</dbReference>
<dbReference type="GO" id="GO:0005737">
    <property type="term" value="C:cytoplasm"/>
    <property type="evidence" value="ECO:0007669"/>
    <property type="project" value="UniProtKB-SubCell"/>
</dbReference>
<dbReference type="HAMAP" id="MF_01116">
    <property type="entry name" value="TSR3"/>
    <property type="match status" value="1"/>
</dbReference>
<feature type="domain" description="RNase L inhibitor RLI-like possible metal-binding" evidence="9">
    <location>
        <begin position="53"/>
        <end position="86"/>
    </location>
</feature>
<dbReference type="Pfam" id="PF04034">
    <property type="entry name" value="Ribo_biogen_C"/>
    <property type="match status" value="1"/>
</dbReference>
<dbReference type="GO" id="GO:0106388">
    <property type="term" value="F:rRNA small subunit aminocarboxypropyltransferase activity"/>
    <property type="evidence" value="ECO:0007669"/>
    <property type="project" value="UniProtKB-EC"/>
</dbReference>
<name>A0A177WIA4_BATDL</name>
<dbReference type="OrthoDB" id="10262062at2759"/>
<comment type="caution">
    <text evidence="6">Lacks conserved residue(s) required for the propagation of feature annotation.</text>
</comment>
<keyword evidence="1 6" id="KW-0963">Cytoplasm</keyword>
<feature type="region of interest" description="Disordered" evidence="7">
    <location>
        <begin position="1"/>
        <end position="44"/>
    </location>
</feature>
<keyword evidence="5 6" id="KW-0949">S-adenosyl-L-methionine</keyword>
<dbReference type="GO" id="GO:0005634">
    <property type="term" value="C:nucleus"/>
    <property type="evidence" value="ECO:0007669"/>
    <property type="project" value="UniProtKB-SubCell"/>
</dbReference>
<evidence type="ECO:0000256" key="4">
    <source>
        <dbReference type="ARBA" id="ARBA00022679"/>
    </source>
</evidence>
<feature type="compositionally biased region" description="Acidic residues" evidence="7">
    <location>
        <begin position="285"/>
        <end position="296"/>
    </location>
</feature>
<feature type="binding site" evidence="6">
    <location>
        <position position="68"/>
    </location>
    <ligand>
        <name>S-adenosyl-L-methionine</name>
        <dbReference type="ChEBI" id="CHEBI:59789"/>
    </ligand>
</feature>
<comment type="similarity">
    <text evidence="6">Belongs to the TDD superfamily. TSR3 family.</text>
</comment>
<dbReference type="GO" id="GO:0000455">
    <property type="term" value="P:enzyme-directed rRNA pseudouridine synthesis"/>
    <property type="evidence" value="ECO:0007669"/>
    <property type="project" value="UniProtKB-UniRule"/>
</dbReference>
<evidence type="ECO:0000256" key="7">
    <source>
        <dbReference type="SAM" id="MobiDB-lite"/>
    </source>
</evidence>
<dbReference type="Proteomes" id="UP000077115">
    <property type="component" value="Unassembled WGS sequence"/>
</dbReference>